<gene>
    <name evidence="1" type="ORF">JKA74_15435</name>
</gene>
<name>A0A934X0X9_9BACT</name>
<dbReference type="SUPFAM" id="SSF82171">
    <property type="entry name" value="DPP6 N-terminal domain-like"/>
    <property type="match status" value="1"/>
</dbReference>
<comment type="caution">
    <text evidence="1">The sequence shown here is derived from an EMBL/GenBank/DDBJ whole genome shotgun (WGS) entry which is preliminary data.</text>
</comment>
<dbReference type="AlphaFoldDB" id="A0A934X0X9"/>
<proteinExistence type="predicted"/>
<evidence type="ECO:0000313" key="1">
    <source>
        <dbReference type="EMBL" id="MBK6266437.1"/>
    </source>
</evidence>
<protein>
    <recommendedName>
        <fullName evidence="3">Lipoprotein</fullName>
    </recommendedName>
</protein>
<organism evidence="1 2">
    <name type="scientific">Marivirga aurantiaca</name>
    <dbReference type="NCBI Taxonomy" id="2802615"/>
    <lineage>
        <taxon>Bacteria</taxon>
        <taxon>Pseudomonadati</taxon>
        <taxon>Bacteroidota</taxon>
        <taxon>Cytophagia</taxon>
        <taxon>Cytophagales</taxon>
        <taxon>Marivirgaceae</taxon>
        <taxon>Marivirga</taxon>
    </lineage>
</organism>
<evidence type="ECO:0000313" key="2">
    <source>
        <dbReference type="Proteomes" id="UP000611723"/>
    </source>
</evidence>
<dbReference type="RefSeq" id="WP_201432121.1">
    <property type="nucleotide sequence ID" value="NZ_JAEQBW010000008.1"/>
</dbReference>
<sequence length="385" mass="42820">MRLFLVCVIAFMMVSCQKDTEAFLPTEKFNSIFDNPTEGQNYEPIDVAQTEDGGYLILASTNSNQVFVMKVSPRGEFIWSKTMSSAYISPVGNIVKNQGNYYFIVSTLTDRTAVLVEVKDFDQIVEPLRNYTGYRRPLAFGYLNPDNYLLLTHNDTIGAVLSKIQEGFAMEWARGYDEFEEANSTLDDYLDSNTPEFFVGAYNNGSNIYFNTLRPDGMTMTYANDQGIETGRISATDGDGINSIITSNDGKGSFNYTLGNQSFFANGTNLANNDSTYISQLDGELQPDRLSNKKALSLSIELSATPYIVNAFTTVDGRIKLAFYSDNSRELSAIEYVGGNDPMEVVKIMATEDQGLVVLAKIIMGGVKQRISLFKIPKEEIVDLF</sequence>
<dbReference type="EMBL" id="JAEQBW010000008">
    <property type="protein sequence ID" value="MBK6266437.1"/>
    <property type="molecule type" value="Genomic_DNA"/>
</dbReference>
<accession>A0A934X0X9</accession>
<keyword evidence="2" id="KW-1185">Reference proteome</keyword>
<dbReference type="PROSITE" id="PS51257">
    <property type="entry name" value="PROKAR_LIPOPROTEIN"/>
    <property type="match status" value="1"/>
</dbReference>
<evidence type="ECO:0008006" key="3">
    <source>
        <dbReference type="Google" id="ProtNLM"/>
    </source>
</evidence>
<reference evidence="1" key="1">
    <citation type="submission" date="2021-01" db="EMBL/GenBank/DDBJ databases">
        <title>Marivirga aurantiaca sp. nov., isolated from intertidal surface sediments.</title>
        <authorList>
            <person name="Zhang M."/>
        </authorList>
    </citation>
    <scope>NUCLEOTIDE SEQUENCE</scope>
    <source>
        <strain evidence="1">S37H4</strain>
    </source>
</reference>
<dbReference type="Proteomes" id="UP000611723">
    <property type="component" value="Unassembled WGS sequence"/>
</dbReference>